<evidence type="ECO:0000313" key="2">
    <source>
        <dbReference type="EMBL" id="MFH4974958.1"/>
    </source>
</evidence>
<feature type="region of interest" description="Disordered" evidence="1">
    <location>
        <begin position="1"/>
        <end position="34"/>
    </location>
</feature>
<organism evidence="2 3">
    <name type="scientific">Gnathostoma spinigerum</name>
    <dbReference type="NCBI Taxonomy" id="75299"/>
    <lineage>
        <taxon>Eukaryota</taxon>
        <taxon>Metazoa</taxon>
        <taxon>Ecdysozoa</taxon>
        <taxon>Nematoda</taxon>
        <taxon>Chromadorea</taxon>
        <taxon>Rhabditida</taxon>
        <taxon>Spirurina</taxon>
        <taxon>Gnathostomatomorpha</taxon>
        <taxon>Gnathostomatoidea</taxon>
        <taxon>Gnathostomatidae</taxon>
        <taxon>Gnathostoma</taxon>
    </lineage>
</organism>
<dbReference type="AlphaFoldDB" id="A0ABD6E4U8"/>
<dbReference type="Proteomes" id="UP001608902">
    <property type="component" value="Unassembled WGS sequence"/>
</dbReference>
<feature type="compositionally biased region" description="Polar residues" evidence="1">
    <location>
        <begin position="11"/>
        <end position="26"/>
    </location>
</feature>
<dbReference type="EMBL" id="JBGFUD010000645">
    <property type="protein sequence ID" value="MFH4974958.1"/>
    <property type="molecule type" value="Genomic_DNA"/>
</dbReference>
<keyword evidence="3" id="KW-1185">Reference proteome</keyword>
<protein>
    <submittedName>
        <fullName evidence="2">Uncharacterized protein</fullName>
    </submittedName>
</protein>
<evidence type="ECO:0000313" key="3">
    <source>
        <dbReference type="Proteomes" id="UP001608902"/>
    </source>
</evidence>
<feature type="region of interest" description="Disordered" evidence="1">
    <location>
        <begin position="368"/>
        <end position="407"/>
    </location>
</feature>
<accession>A0ABD6E4U8</accession>
<sequence length="407" mass="45978">MSGSDGEVQREQNGQSPSDQPQSSARNVELSERSQLLVDSSKELLGRLPSASRFSSNMTPAARKAEARYAGVTTSEDDDYSTTATTTTTASPRYPLHMPVFKKIDFDDVVIDPKSEDRIPAWKQWQDSIKDSYYKVRKAAERSKEEADFMNSELNEHRRARRSESPFDVLVHSRPNTLPLYHTTNMGETVIIDAPNPGLYAAPAVTKSQGVESSYERRASDIEARLLKTSCLPDSMKTITKKEFRNGPAPAVGSLSEAMLDEADYDNFLPRPYYSRPNRDDPDYFDFDLQHSVDLFKRPEGKYVPRGPQNWEEKLLGEAKGKGEAPLSGYIFTKGDPDWRTKGSSYLSAALRTPSFWERRFESIGKQVRDSNPVSLDSINRNKPVPSRWTEYRDPDLEDPYDSDSGD</sequence>
<comment type="caution">
    <text evidence="2">The sequence shown here is derived from an EMBL/GenBank/DDBJ whole genome shotgun (WGS) entry which is preliminary data.</text>
</comment>
<reference evidence="2 3" key="1">
    <citation type="submission" date="2024-08" db="EMBL/GenBank/DDBJ databases">
        <title>Gnathostoma spinigerum genome.</title>
        <authorList>
            <person name="Gonzalez-Bertolin B."/>
            <person name="Monzon S."/>
            <person name="Zaballos A."/>
            <person name="Jimenez P."/>
            <person name="Dekumyoy P."/>
            <person name="Varona S."/>
            <person name="Cuesta I."/>
            <person name="Sumanam S."/>
            <person name="Adisakwattana P."/>
            <person name="Gasser R.B."/>
            <person name="Hernandez-Gonzalez A."/>
            <person name="Young N.D."/>
            <person name="Perteguer M.J."/>
        </authorList>
    </citation>
    <scope>NUCLEOTIDE SEQUENCE [LARGE SCALE GENOMIC DNA]</scope>
    <source>
        <strain evidence="2">AL3</strain>
        <tissue evidence="2">Liver</tissue>
    </source>
</reference>
<gene>
    <name evidence="2" type="ORF">AB6A40_001667</name>
</gene>
<feature type="region of interest" description="Disordered" evidence="1">
    <location>
        <begin position="48"/>
        <end position="92"/>
    </location>
</feature>
<feature type="compositionally biased region" description="Polar residues" evidence="1">
    <location>
        <begin position="370"/>
        <end position="381"/>
    </location>
</feature>
<feature type="compositionally biased region" description="Acidic residues" evidence="1">
    <location>
        <begin position="396"/>
        <end position="407"/>
    </location>
</feature>
<proteinExistence type="predicted"/>
<evidence type="ECO:0000256" key="1">
    <source>
        <dbReference type="SAM" id="MobiDB-lite"/>
    </source>
</evidence>
<name>A0ABD6E4U8_9BILA</name>
<feature type="compositionally biased region" description="Low complexity" evidence="1">
    <location>
        <begin position="81"/>
        <end position="91"/>
    </location>
</feature>